<keyword evidence="2" id="KW-0812">Transmembrane</keyword>
<evidence type="ECO:0000256" key="1">
    <source>
        <dbReference type="SAM" id="MobiDB-lite"/>
    </source>
</evidence>
<dbReference type="OrthoDB" id="5322539at2759"/>
<comment type="caution">
    <text evidence="3">The sequence shown here is derived from an EMBL/GenBank/DDBJ whole genome shotgun (WGS) entry which is preliminary data.</text>
</comment>
<feature type="transmembrane region" description="Helical" evidence="2">
    <location>
        <begin position="103"/>
        <end position="123"/>
    </location>
</feature>
<evidence type="ECO:0000313" key="4">
    <source>
        <dbReference type="Proteomes" id="UP000283895"/>
    </source>
</evidence>
<feature type="transmembrane region" description="Helical" evidence="2">
    <location>
        <begin position="544"/>
        <end position="566"/>
    </location>
</feature>
<dbReference type="EMBL" id="LKEA01000033">
    <property type="protein sequence ID" value="ROV96276.1"/>
    <property type="molecule type" value="Genomic_DNA"/>
</dbReference>
<feature type="compositionally biased region" description="Basic and acidic residues" evidence="1">
    <location>
        <begin position="11"/>
        <end position="25"/>
    </location>
</feature>
<keyword evidence="2" id="KW-1133">Transmembrane helix</keyword>
<proteinExistence type="predicted"/>
<keyword evidence="2" id="KW-0472">Membrane</keyword>
<accession>A0A423VYY7</accession>
<organism evidence="3 4">
    <name type="scientific">Cytospora schulzeri</name>
    <dbReference type="NCBI Taxonomy" id="448051"/>
    <lineage>
        <taxon>Eukaryota</taxon>
        <taxon>Fungi</taxon>
        <taxon>Dikarya</taxon>
        <taxon>Ascomycota</taxon>
        <taxon>Pezizomycotina</taxon>
        <taxon>Sordariomycetes</taxon>
        <taxon>Sordariomycetidae</taxon>
        <taxon>Diaporthales</taxon>
        <taxon>Cytosporaceae</taxon>
        <taxon>Cytospora</taxon>
    </lineage>
</organism>
<dbReference type="STRING" id="356882.A0A423VYY7"/>
<dbReference type="PANTHER" id="PTHR35041">
    <property type="entry name" value="MEDIATOR OF RNA POLYMERASE II TRANSCRIPTION SUBUNIT 1"/>
    <property type="match status" value="1"/>
</dbReference>
<dbReference type="PANTHER" id="PTHR35041:SF6">
    <property type="entry name" value="FORMYLMETHIONINE DEFORMYLASE-LIKE PROTEIN-RELATED"/>
    <property type="match status" value="1"/>
</dbReference>
<evidence type="ECO:0000256" key="2">
    <source>
        <dbReference type="SAM" id="Phobius"/>
    </source>
</evidence>
<dbReference type="Proteomes" id="UP000283895">
    <property type="component" value="Unassembled WGS sequence"/>
</dbReference>
<feature type="region of interest" description="Disordered" evidence="1">
    <location>
        <begin position="1"/>
        <end position="92"/>
    </location>
</feature>
<keyword evidence="4" id="KW-1185">Reference proteome</keyword>
<reference evidence="3 4" key="1">
    <citation type="submission" date="2015-09" db="EMBL/GenBank/DDBJ databases">
        <title>Host preference determinants of Valsa canker pathogens revealed by comparative genomics.</title>
        <authorList>
            <person name="Yin Z."/>
            <person name="Huang L."/>
        </authorList>
    </citation>
    <scope>NUCLEOTIDE SEQUENCE [LARGE SCALE GENOMIC DNA]</scope>
    <source>
        <strain evidence="3 4">03-1</strain>
    </source>
</reference>
<feature type="transmembrane region" description="Helical" evidence="2">
    <location>
        <begin position="143"/>
        <end position="168"/>
    </location>
</feature>
<evidence type="ECO:0000313" key="3">
    <source>
        <dbReference type="EMBL" id="ROV96276.1"/>
    </source>
</evidence>
<sequence>MDQARARALRALRDDRYDNYEHPSHQADPVSEPVSSESDALADSVGSVHAAGPHDGTDEYDPYEVDSPPSSSTTTIVGPGDQVGHGGQKTSDSEKTATWKIHWMAPSLILACLLAGVAFALGHHFHYNSLDGTMVSSQPRQEWALRFGSAFAVLTQSCLVASVGAAYAQRFWVTVKGRDMALETLDRVFSLKTNLLSFFSWEVLRGAKLLCLLGLCAWLIPISSTVTPATLSVRTETITNVTEAMVPSPDYSTYSGNYWGIIKGAGLVSGPSPAVGRIVAATMSSISILPLNAPFPNSSYTLNFHGPAFRCQHLKSAVAQAGSDAASLQNAWDLTMDPKLPTGGTSLEPIYTAASPVADVGAEGDTVYRLLFITLNWNGITGSNYSCRLWNTSYTVDFDFDNGIQSTSIQDLQHVAPFRADPNDTYVDPSPGQVQYTAIYDALVASLTTQIEWGAHGKLSGQDSAVITSGLAACPEIRDMLQNLQHLFDERLCRAGDVPAAIEDLSHNVTLSLLSSEFLANETFANVTTRRPATFYTYNWHNLVLAYAIAVFATLVCAAVGVQALLANGYSANASFSTILLTTRNEDLDYVARGHCLGESPMDKSLGRTMLRYGILNSQAADGSKVPHAAFGLSSDVRTLRKGESCQ</sequence>
<dbReference type="AlphaFoldDB" id="A0A423VYY7"/>
<name>A0A423VYY7_9PEZI</name>
<protein>
    <submittedName>
        <fullName evidence="3">Uncharacterized protein</fullName>
    </submittedName>
</protein>
<gene>
    <name evidence="3" type="ORF">VMCG_07704</name>
</gene>